<feature type="non-terminal residue" evidence="1">
    <location>
        <position position="1"/>
    </location>
</feature>
<feature type="non-terminal residue" evidence="1">
    <location>
        <position position="39"/>
    </location>
</feature>
<gene>
    <name evidence="1" type="primary">Nfu_g_1_016207</name>
</gene>
<dbReference type="AlphaFoldDB" id="A0A1A7ZDE5"/>
<evidence type="ECO:0000313" key="1">
    <source>
        <dbReference type="EMBL" id="SBP40331.1"/>
    </source>
</evidence>
<dbReference type="EMBL" id="HADY01001846">
    <property type="protein sequence ID" value="SBP40331.1"/>
    <property type="molecule type" value="Transcribed_RNA"/>
</dbReference>
<organism evidence="1">
    <name type="scientific">Nothobranchius furzeri</name>
    <name type="common">Turquoise killifish</name>
    <dbReference type="NCBI Taxonomy" id="105023"/>
    <lineage>
        <taxon>Eukaryota</taxon>
        <taxon>Metazoa</taxon>
        <taxon>Chordata</taxon>
        <taxon>Craniata</taxon>
        <taxon>Vertebrata</taxon>
        <taxon>Euteleostomi</taxon>
        <taxon>Actinopterygii</taxon>
        <taxon>Neopterygii</taxon>
        <taxon>Teleostei</taxon>
        <taxon>Neoteleostei</taxon>
        <taxon>Acanthomorphata</taxon>
        <taxon>Ovalentaria</taxon>
        <taxon>Atherinomorphae</taxon>
        <taxon>Cyprinodontiformes</taxon>
        <taxon>Nothobranchiidae</taxon>
        <taxon>Nothobranchius</taxon>
    </lineage>
</organism>
<proteinExistence type="predicted"/>
<sequence>RILSGSGSVPCTVCIQKCPCCAEKTDSLSEYSLLCVCVC</sequence>
<reference evidence="1" key="2">
    <citation type="submission" date="2016-06" db="EMBL/GenBank/DDBJ databases">
        <title>The genome of a short-lived fish provides insights into sex chromosome evolution and the genetic control of aging.</title>
        <authorList>
            <person name="Reichwald K."/>
            <person name="Felder M."/>
            <person name="Petzold A."/>
            <person name="Koch P."/>
            <person name="Groth M."/>
            <person name="Platzer M."/>
        </authorList>
    </citation>
    <scope>NUCLEOTIDE SEQUENCE</scope>
    <source>
        <tissue evidence="1">Brain</tissue>
    </source>
</reference>
<accession>A0A1A7ZDE5</accession>
<name>A0A1A7ZDE5_NOTFU</name>
<reference evidence="1" key="1">
    <citation type="submission" date="2016-05" db="EMBL/GenBank/DDBJ databases">
        <authorList>
            <person name="Lavstsen T."/>
            <person name="Jespersen J.S."/>
        </authorList>
    </citation>
    <scope>NUCLEOTIDE SEQUENCE</scope>
    <source>
        <tissue evidence="1">Brain</tissue>
    </source>
</reference>
<protein>
    <submittedName>
        <fullName evidence="1">Uncharacterized protein</fullName>
    </submittedName>
</protein>